<evidence type="ECO:0000256" key="1">
    <source>
        <dbReference type="SAM" id="MobiDB-lite"/>
    </source>
</evidence>
<evidence type="ECO:0000313" key="3">
    <source>
        <dbReference type="Proteomes" id="UP001630127"/>
    </source>
</evidence>
<organism evidence="2 3">
    <name type="scientific">Cinchona calisaya</name>
    <dbReference type="NCBI Taxonomy" id="153742"/>
    <lineage>
        <taxon>Eukaryota</taxon>
        <taxon>Viridiplantae</taxon>
        <taxon>Streptophyta</taxon>
        <taxon>Embryophyta</taxon>
        <taxon>Tracheophyta</taxon>
        <taxon>Spermatophyta</taxon>
        <taxon>Magnoliopsida</taxon>
        <taxon>eudicotyledons</taxon>
        <taxon>Gunneridae</taxon>
        <taxon>Pentapetalae</taxon>
        <taxon>asterids</taxon>
        <taxon>lamiids</taxon>
        <taxon>Gentianales</taxon>
        <taxon>Rubiaceae</taxon>
        <taxon>Cinchonoideae</taxon>
        <taxon>Cinchoneae</taxon>
        <taxon>Cinchona</taxon>
    </lineage>
</organism>
<name>A0ABD3APT3_9GENT</name>
<dbReference type="Proteomes" id="UP001630127">
    <property type="component" value="Unassembled WGS sequence"/>
</dbReference>
<feature type="region of interest" description="Disordered" evidence="1">
    <location>
        <begin position="108"/>
        <end position="128"/>
    </location>
</feature>
<dbReference type="AlphaFoldDB" id="A0ABD3APT3"/>
<evidence type="ECO:0000313" key="2">
    <source>
        <dbReference type="EMBL" id="KAL3533195.1"/>
    </source>
</evidence>
<gene>
    <name evidence="2" type="ORF">ACH5RR_006716</name>
</gene>
<accession>A0ABD3APT3</accession>
<protein>
    <submittedName>
        <fullName evidence="2">Uncharacterized protein</fullName>
    </submittedName>
</protein>
<feature type="compositionally biased region" description="Acidic residues" evidence="1">
    <location>
        <begin position="108"/>
        <end position="120"/>
    </location>
</feature>
<comment type="caution">
    <text evidence="2">The sequence shown here is derived from an EMBL/GenBank/DDBJ whole genome shotgun (WGS) entry which is preliminary data.</text>
</comment>
<dbReference type="EMBL" id="JBJUIK010000003">
    <property type="protein sequence ID" value="KAL3533195.1"/>
    <property type="molecule type" value="Genomic_DNA"/>
</dbReference>
<sequence>MGIVVQVRCTPIDFRREIINAYYQILTVENSEYAQFKCTNIDYDLVLQFRLTLKKHDKAFQDWILKQQCRERAGQANELGAQTHGQQGAWESTLVANPDYVFLQPCTEADEEAEGNEDDNGVGLSGMS</sequence>
<reference evidence="2 3" key="1">
    <citation type="submission" date="2024-11" db="EMBL/GenBank/DDBJ databases">
        <title>A near-complete genome assembly of Cinchona calisaya.</title>
        <authorList>
            <person name="Lian D.C."/>
            <person name="Zhao X.W."/>
            <person name="Wei L."/>
        </authorList>
    </citation>
    <scope>NUCLEOTIDE SEQUENCE [LARGE SCALE GENOMIC DNA]</scope>
    <source>
        <tissue evidence="2">Nenye</tissue>
    </source>
</reference>
<proteinExistence type="predicted"/>
<keyword evidence="3" id="KW-1185">Reference proteome</keyword>